<sequence>MLNNYQKECYFCMINSDTKNEVMIGYVRVSTIEDRQKLGFEAQKRILIENHVSKIYSEKISGRKDDRPQFKRAINKCKKLRKEGYKVTFVVVKLDRVSRKMSSLLNILEDLKSNNISFKSINENVDTNSPTGILMMQLLAMFSEFEVNTLRTRTKEALHQAKLDGKVLGRPSFDINKRREIALLYRNPDLSVKEVADRCNVSQRTVFRIAKENNLSRTFSKGSSFID</sequence>
<organism evidence="4 5">
    <name type="scientific">Companilactobacillus zhachilii</name>
    <dbReference type="NCBI Taxonomy" id="2304606"/>
    <lineage>
        <taxon>Bacteria</taxon>
        <taxon>Bacillati</taxon>
        <taxon>Bacillota</taxon>
        <taxon>Bacilli</taxon>
        <taxon>Lactobacillales</taxon>
        <taxon>Lactobacillaceae</taxon>
        <taxon>Companilactobacillus</taxon>
    </lineage>
</organism>
<proteinExistence type="predicted"/>
<keyword evidence="1" id="KW-0238">DNA-binding</keyword>
<dbReference type="EMBL" id="CP031933">
    <property type="protein sequence ID" value="AYE38240.1"/>
    <property type="molecule type" value="Genomic_DNA"/>
</dbReference>
<evidence type="ECO:0000313" key="4">
    <source>
        <dbReference type="EMBL" id="AYE38240.1"/>
    </source>
</evidence>
<dbReference type="GO" id="GO:0003677">
    <property type="term" value="F:DNA binding"/>
    <property type="evidence" value="ECO:0007669"/>
    <property type="project" value="UniProtKB-KW"/>
</dbReference>
<dbReference type="InterPro" id="IPR036162">
    <property type="entry name" value="Resolvase-like_N_sf"/>
</dbReference>
<name>A0A386PUV8_9LACO</name>
<protein>
    <submittedName>
        <fullName evidence="4">Resolvase</fullName>
    </submittedName>
</protein>
<dbReference type="GO" id="GO:0000150">
    <property type="term" value="F:DNA strand exchange activity"/>
    <property type="evidence" value="ECO:0007669"/>
    <property type="project" value="InterPro"/>
</dbReference>
<keyword evidence="5" id="KW-1185">Reference proteome</keyword>
<dbReference type="AlphaFoldDB" id="A0A386PUV8"/>
<dbReference type="InterPro" id="IPR006119">
    <property type="entry name" value="Resolv_N"/>
</dbReference>
<dbReference type="CDD" id="cd03768">
    <property type="entry name" value="SR_ResInv"/>
    <property type="match status" value="1"/>
</dbReference>
<dbReference type="OrthoDB" id="9797501at2"/>
<dbReference type="Gene3D" id="3.40.50.1390">
    <property type="entry name" value="Resolvase, N-terminal catalytic domain"/>
    <property type="match status" value="1"/>
</dbReference>
<accession>A0A386PUV8</accession>
<evidence type="ECO:0000256" key="2">
    <source>
        <dbReference type="ARBA" id="ARBA00023172"/>
    </source>
</evidence>
<dbReference type="SMART" id="SM00857">
    <property type="entry name" value="Resolvase"/>
    <property type="match status" value="1"/>
</dbReference>
<evidence type="ECO:0000259" key="3">
    <source>
        <dbReference type="PROSITE" id="PS51736"/>
    </source>
</evidence>
<reference evidence="5" key="1">
    <citation type="submission" date="2018-08" db="EMBL/GenBank/DDBJ databases">
        <title>Genome of Lactobacillus sp. HBUAS52074.</title>
        <authorList>
            <person name="Guo Z."/>
            <person name="Zhang Z.D."/>
        </authorList>
    </citation>
    <scope>NUCLEOTIDE SEQUENCE [LARGE SCALE GENOMIC DNA]</scope>
    <source>
        <strain evidence="5">HBUAS52074</strain>
    </source>
</reference>
<feature type="domain" description="Resolvase/invertase-type recombinase catalytic" evidence="3">
    <location>
        <begin position="22"/>
        <end position="165"/>
    </location>
</feature>
<gene>
    <name evidence="4" type="ORF">D1B17_06180</name>
</gene>
<dbReference type="InterPro" id="IPR050639">
    <property type="entry name" value="SSR_resolvase"/>
</dbReference>
<dbReference type="Pfam" id="PF00239">
    <property type="entry name" value="Resolvase"/>
    <property type="match status" value="1"/>
</dbReference>
<dbReference type="PANTHER" id="PTHR30461:SF2">
    <property type="entry name" value="SERINE RECOMBINASE PINE-RELATED"/>
    <property type="match status" value="1"/>
</dbReference>
<keyword evidence="2" id="KW-0233">DNA recombination</keyword>
<dbReference type="SUPFAM" id="SSF53041">
    <property type="entry name" value="Resolvase-like"/>
    <property type="match status" value="1"/>
</dbReference>
<dbReference type="PROSITE" id="PS51736">
    <property type="entry name" value="RECOMBINASES_3"/>
    <property type="match status" value="1"/>
</dbReference>
<evidence type="ECO:0000313" key="5">
    <source>
        <dbReference type="Proteomes" id="UP000267208"/>
    </source>
</evidence>
<evidence type="ECO:0000256" key="1">
    <source>
        <dbReference type="ARBA" id="ARBA00023125"/>
    </source>
</evidence>
<dbReference type="Pfam" id="PF13384">
    <property type="entry name" value="HTH_23"/>
    <property type="match status" value="1"/>
</dbReference>
<dbReference type="KEGG" id="lzh:D1B17_06180"/>
<dbReference type="Proteomes" id="UP000267208">
    <property type="component" value="Chromosome"/>
</dbReference>
<dbReference type="PANTHER" id="PTHR30461">
    <property type="entry name" value="DNA-INVERTASE FROM LAMBDOID PROPHAGE"/>
    <property type="match status" value="1"/>
</dbReference>